<dbReference type="InterPro" id="IPR025148">
    <property type="entry name" value="AtzG-like"/>
</dbReference>
<keyword evidence="2" id="KW-1185">Reference proteome</keyword>
<dbReference type="AlphaFoldDB" id="A0A8B2NV10"/>
<sequence>MSGTFDPEATVDAMSAAVGLAIDDAHRPGVVRFLAIAAEFAAIVDAAPLDERELAPAPVYTPPET</sequence>
<gene>
    <name evidence="1" type="ORF">DLJ53_09000</name>
</gene>
<dbReference type="OrthoDB" id="7933911at2"/>
<evidence type="ECO:0000313" key="2">
    <source>
        <dbReference type="Proteomes" id="UP000249590"/>
    </source>
</evidence>
<evidence type="ECO:0000313" key="1">
    <source>
        <dbReference type="EMBL" id="RAI01553.1"/>
    </source>
</evidence>
<reference evidence="1 2" key="1">
    <citation type="submission" date="2018-05" db="EMBL/GenBank/DDBJ databases">
        <title>Acuticoccus sediminis sp. nov., isolated from deep-sea sediment of Indian Ocean.</title>
        <authorList>
            <person name="Liu X."/>
            <person name="Lai Q."/>
            <person name="Du Y."/>
            <person name="Sun F."/>
            <person name="Zhang X."/>
            <person name="Wang S."/>
            <person name="Shao Z."/>
        </authorList>
    </citation>
    <scope>NUCLEOTIDE SEQUENCE [LARGE SCALE GENOMIC DNA]</scope>
    <source>
        <strain evidence="1 2">PTG4-2</strain>
    </source>
</reference>
<comment type="caution">
    <text evidence="1">The sequence shown here is derived from an EMBL/GenBank/DDBJ whole genome shotgun (WGS) entry which is preliminary data.</text>
</comment>
<proteinExistence type="predicted"/>
<organism evidence="1 2">
    <name type="scientific">Acuticoccus sediminis</name>
    <dbReference type="NCBI Taxonomy" id="2184697"/>
    <lineage>
        <taxon>Bacteria</taxon>
        <taxon>Pseudomonadati</taxon>
        <taxon>Pseudomonadota</taxon>
        <taxon>Alphaproteobacteria</taxon>
        <taxon>Hyphomicrobiales</taxon>
        <taxon>Amorphaceae</taxon>
        <taxon>Acuticoccus</taxon>
    </lineage>
</organism>
<accession>A0A8B2NV10</accession>
<protein>
    <recommendedName>
        <fullName evidence="3">DUF4089 domain-containing protein</fullName>
    </recommendedName>
</protein>
<dbReference type="EMBL" id="QHHQ01000002">
    <property type="protein sequence ID" value="RAI01553.1"/>
    <property type="molecule type" value="Genomic_DNA"/>
</dbReference>
<name>A0A8B2NV10_9HYPH</name>
<dbReference type="Pfam" id="PF13318">
    <property type="entry name" value="AtzG-like"/>
    <property type="match status" value="1"/>
</dbReference>
<dbReference type="Proteomes" id="UP000249590">
    <property type="component" value="Unassembled WGS sequence"/>
</dbReference>
<evidence type="ECO:0008006" key="3">
    <source>
        <dbReference type="Google" id="ProtNLM"/>
    </source>
</evidence>
<dbReference type="RefSeq" id="WP_111344473.1">
    <property type="nucleotide sequence ID" value="NZ_JAIWKD010000002.1"/>
</dbReference>